<organism evidence="2 3">
    <name type="scientific">Lutibaculum baratangense AMV1</name>
    <dbReference type="NCBI Taxonomy" id="631454"/>
    <lineage>
        <taxon>Bacteria</taxon>
        <taxon>Pseudomonadati</taxon>
        <taxon>Pseudomonadota</taxon>
        <taxon>Alphaproteobacteria</taxon>
        <taxon>Hyphomicrobiales</taxon>
        <taxon>Tepidamorphaceae</taxon>
        <taxon>Lutibaculum</taxon>
    </lineage>
</organism>
<reference evidence="2 3" key="1">
    <citation type="journal article" date="2014" name="Genome Announc.">
        <title>Draft Genome Sequence of Lutibaculum baratangense Strain AMV1T, Isolated from a Mud Volcano in Andamans, India.</title>
        <authorList>
            <person name="Singh A."/>
            <person name="Sreenivas A."/>
            <person name="Sathyanarayana Reddy G."/>
            <person name="Pinnaka A.K."/>
            <person name="Shivaji S."/>
        </authorList>
    </citation>
    <scope>NUCLEOTIDE SEQUENCE [LARGE SCALE GENOMIC DNA]</scope>
    <source>
        <strain evidence="2 3">AMV1</strain>
    </source>
</reference>
<keyword evidence="1" id="KW-0732">Signal</keyword>
<protein>
    <submittedName>
        <fullName evidence="2">Uncharacterized protein</fullName>
    </submittedName>
</protein>
<dbReference type="EMBL" id="AWXZ01000007">
    <property type="protein sequence ID" value="ESR27159.1"/>
    <property type="molecule type" value="Genomic_DNA"/>
</dbReference>
<feature type="signal peptide" evidence="1">
    <location>
        <begin position="1"/>
        <end position="23"/>
    </location>
</feature>
<accession>V4RPF4</accession>
<dbReference type="Proteomes" id="UP000017819">
    <property type="component" value="Unassembled WGS sequence"/>
</dbReference>
<keyword evidence="3" id="KW-1185">Reference proteome</keyword>
<dbReference type="RefSeq" id="WP_023430295.1">
    <property type="nucleotide sequence ID" value="NZ_AWXZ01000007.1"/>
</dbReference>
<dbReference type="AlphaFoldDB" id="V4RPF4"/>
<comment type="caution">
    <text evidence="2">The sequence shown here is derived from an EMBL/GenBank/DDBJ whole genome shotgun (WGS) entry which is preliminary data.</text>
</comment>
<evidence type="ECO:0000313" key="2">
    <source>
        <dbReference type="EMBL" id="ESR27159.1"/>
    </source>
</evidence>
<name>V4RPF4_9HYPH</name>
<evidence type="ECO:0000313" key="3">
    <source>
        <dbReference type="Proteomes" id="UP000017819"/>
    </source>
</evidence>
<sequence>MRTLRILALSFAASAAGAGAALANGEGILYPYRGDFPRSHPDRASYATQAPYKVYPQSTYRWDPQRQTWYYTGANWRYWNPMKRVPNAIITPTGHPPVPYGVYVRPD</sequence>
<gene>
    <name evidence="2" type="ORF">N177_0138</name>
</gene>
<evidence type="ECO:0000256" key="1">
    <source>
        <dbReference type="SAM" id="SignalP"/>
    </source>
</evidence>
<feature type="chain" id="PRO_5004726794" evidence="1">
    <location>
        <begin position="24"/>
        <end position="107"/>
    </location>
</feature>
<proteinExistence type="predicted"/>